<dbReference type="GO" id="GO:0005737">
    <property type="term" value="C:cytoplasm"/>
    <property type="evidence" value="ECO:0007669"/>
    <property type="project" value="TreeGrafter"/>
</dbReference>
<evidence type="ECO:0000256" key="1">
    <source>
        <dbReference type="ARBA" id="ARBA00022801"/>
    </source>
</evidence>
<reference evidence="4 5" key="1">
    <citation type="journal article" date="2016" name="Mol. Biol. Evol.">
        <title>Comparative Genomics of Early-Diverging Mushroom-Forming Fungi Provides Insights into the Origins of Lignocellulose Decay Capabilities.</title>
        <authorList>
            <person name="Nagy L.G."/>
            <person name="Riley R."/>
            <person name="Tritt A."/>
            <person name="Adam C."/>
            <person name="Daum C."/>
            <person name="Floudas D."/>
            <person name="Sun H."/>
            <person name="Yadav J.S."/>
            <person name="Pangilinan J."/>
            <person name="Larsson K.H."/>
            <person name="Matsuura K."/>
            <person name="Barry K."/>
            <person name="Labutti K."/>
            <person name="Kuo R."/>
            <person name="Ohm R.A."/>
            <person name="Bhattacharya S.S."/>
            <person name="Shirouzu T."/>
            <person name="Yoshinaga Y."/>
            <person name="Martin F.M."/>
            <person name="Grigoriev I.V."/>
            <person name="Hibbett D.S."/>
        </authorList>
    </citation>
    <scope>NUCLEOTIDE SEQUENCE [LARGE SCALE GENOMIC DNA]</scope>
    <source>
        <strain evidence="4 5">HHB12733</strain>
    </source>
</reference>
<dbReference type="PANTHER" id="PTHR48070">
    <property type="entry name" value="ESTERASE OVCA2"/>
    <property type="match status" value="1"/>
</dbReference>
<accession>A0A165J0V8</accession>
<evidence type="ECO:0000259" key="3">
    <source>
        <dbReference type="Pfam" id="PF03959"/>
    </source>
</evidence>
<gene>
    <name evidence="4" type="ORF">CALCODRAFT_491620</name>
</gene>
<name>A0A165J0V8_9BASI</name>
<dbReference type="Proteomes" id="UP000076842">
    <property type="component" value="Unassembled WGS sequence"/>
</dbReference>
<dbReference type="SUPFAM" id="SSF53474">
    <property type="entry name" value="alpha/beta-Hydrolases"/>
    <property type="match status" value="1"/>
</dbReference>
<evidence type="ECO:0000313" key="4">
    <source>
        <dbReference type="EMBL" id="KZT61223.1"/>
    </source>
</evidence>
<dbReference type="InterPro" id="IPR005645">
    <property type="entry name" value="FSH-like_dom"/>
</dbReference>
<feature type="region of interest" description="Disordered" evidence="2">
    <location>
        <begin position="235"/>
        <end position="267"/>
    </location>
</feature>
<organism evidence="4 5">
    <name type="scientific">Calocera cornea HHB12733</name>
    <dbReference type="NCBI Taxonomy" id="1353952"/>
    <lineage>
        <taxon>Eukaryota</taxon>
        <taxon>Fungi</taxon>
        <taxon>Dikarya</taxon>
        <taxon>Basidiomycota</taxon>
        <taxon>Agaricomycotina</taxon>
        <taxon>Dacrymycetes</taxon>
        <taxon>Dacrymycetales</taxon>
        <taxon>Dacrymycetaceae</taxon>
        <taxon>Calocera</taxon>
    </lineage>
</organism>
<dbReference type="AlphaFoldDB" id="A0A165J0V8"/>
<dbReference type="GO" id="GO:0005634">
    <property type="term" value="C:nucleus"/>
    <property type="evidence" value="ECO:0007669"/>
    <property type="project" value="TreeGrafter"/>
</dbReference>
<dbReference type="FunCoup" id="A0A165J0V8">
    <property type="interactions" value="161"/>
</dbReference>
<evidence type="ECO:0000313" key="5">
    <source>
        <dbReference type="Proteomes" id="UP000076842"/>
    </source>
</evidence>
<evidence type="ECO:0000256" key="2">
    <source>
        <dbReference type="SAM" id="MobiDB-lite"/>
    </source>
</evidence>
<sequence length="267" mass="30032">MAKGKILVLHGFGQNSYIFRMQIRSIYKACMDDYNFVFLDGPVVAHLPDEPCNGVSLFDDKGLPICRRPPFALDPLVTPRGWFTFNEDWTKYEGVDDALRYLKSVLVSQQFDGIIGFSQGALMASYLCAYLEDPTGHPLFFPRFHPPMKFAIFACSLPPVDPSLPALLQTPTLHVLGRIDTFMGANQSLALAQACEKPRVEYHEGGHYIQTKATWRRFFREWMLAFRPGATIRPDDVPSPGAIERLRSPRTSGSHGPWCDLGDTTSK</sequence>
<dbReference type="Gene3D" id="3.40.50.1820">
    <property type="entry name" value="alpha/beta hydrolase"/>
    <property type="match status" value="1"/>
</dbReference>
<keyword evidence="5" id="KW-1185">Reference proteome</keyword>
<dbReference type="STRING" id="1353952.A0A165J0V8"/>
<dbReference type="InterPro" id="IPR050593">
    <property type="entry name" value="LovG"/>
</dbReference>
<proteinExistence type="predicted"/>
<dbReference type="OrthoDB" id="2094269at2759"/>
<dbReference type="InParanoid" id="A0A165J0V8"/>
<dbReference type="GO" id="GO:0016787">
    <property type="term" value="F:hydrolase activity"/>
    <property type="evidence" value="ECO:0007669"/>
    <property type="project" value="UniProtKB-KW"/>
</dbReference>
<dbReference type="EMBL" id="KV423925">
    <property type="protein sequence ID" value="KZT61223.1"/>
    <property type="molecule type" value="Genomic_DNA"/>
</dbReference>
<dbReference type="InterPro" id="IPR029058">
    <property type="entry name" value="AB_hydrolase_fold"/>
</dbReference>
<protein>
    <recommendedName>
        <fullName evidence="3">Serine hydrolase domain-containing protein</fullName>
    </recommendedName>
</protein>
<feature type="domain" description="Serine hydrolase" evidence="3">
    <location>
        <begin position="3"/>
        <end position="217"/>
    </location>
</feature>
<keyword evidence="1" id="KW-0378">Hydrolase</keyword>
<dbReference type="Pfam" id="PF03959">
    <property type="entry name" value="FSH1"/>
    <property type="match status" value="1"/>
</dbReference>
<dbReference type="PANTHER" id="PTHR48070:SF6">
    <property type="entry name" value="ESTERASE OVCA2"/>
    <property type="match status" value="1"/>
</dbReference>